<dbReference type="InterPro" id="IPR011110">
    <property type="entry name" value="Reg_prop"/>
</dbReference>
<feature type="modified residue" description="4-aspartylphosphate" evidence="9">
    <location>
        <position position="1258"/>
    </location>
</feature>
<dbReference type="PROSITE" id="PS50110">
    <property type="entry name" value="RESPONSE_REGULATORY"/>
    <property type="match status" value="1"/>
</dbReference>
<dbReference type="InterPro" id="IPR003661">
    <property type="entry name" value="HisK_dim/P_dom"/>
</dbReference>
<dbReference type="PROSITE" id="PS50109">
    <property type="entry name" value="HIS_KIN"/>
    <property type="match status" value="1"/>
</dbReference>
<keyword evidence="8" id="KW-0804">Transcription</keyword>
<organism evidence="13 14">
    <name type="scientific">Sphingobacterium gobiense</name>
    <dbReference type="NCBI Taxonomy" id="1382456"/>
    <lineage>
        <taxon>Bacteria</taxon>
        <taxon>Pseudomonadati</taxon>
        <taxon>Bacteroidota</taxon>
        <taxon>Sphingobacteriia</taxon>
        <taxon>Sphingobacteriales</taxon>
        <taxon>Sphingobacteriaceae</taxon>
        <taxon>Sphingobacterium</taxon>
    </lineage>
</organism>
<reference evidence="13 14" key="1">
    <citation type="submission" date="2018-02" db="EMBL/GenBank/DDBJ databases">
        <title>The draft genome of Sphingobacterium gobiense H7.</title>
        <authorList>
            <person name="Li L."/>
            <person name="Liu L."/>
            <person name="Zhang X."/>
            <person name="Wang T."/>
            <person name="Liang L."/>
        </authorList>
    </citation>
    <scope>NUCLEOTIDE SEQUENCE [LARGE SCALE GENOMIC DNA]</scope>
    <source>
        <strain evidence="13 14">ACCC 05757</strain>
    </source>
</reference>
<dbReference type="InterPro" id="IPR013783">
    <property type="entry name" value="Ig-like_fold"/>
</dbReference>
<evidence type="ECO:0000256" key="5">
    <source>
        <dbReference type="ARBA" id="ARBA00022777"/>
    </source>
</evidence>
<dbReference type="SUPFAM" id="SSF52172">
    <property type="entry name" value="CheY-like"/>
    <property type="match status" value="1"/>
</dbReference>
<dbReference type="Pfam" id="PF12833">
    <property type="entry name" value="HTH_18"/>
    <property type="match status" value="1"/>
</dbReference>
<proteinExistence type="predicted"/>
<dbReference type="InterPro" id="IPR009057">
    <property type="entry name" value="Homeodomain-like_sf"/>
</dbReference>
<feature type="domain" description="Histidine kinase" evidence="11">
    <location>
        <begin position="951"/>
        <end position="1168"/>
    </location>
</feature>
<gene>
    <name evidence="13" type="ORF">C5749_12115</name>
</gene>
<dbReference type="InterPro" id="IPR011006">
    <property type="entry name" value="CheY-like_superfamily"/>
</dbReference>
<dbReference type="InterPro" id="IPR005467">
    <property type="entry name" value="His_kinase_dom"/>
</dbReference>
<dbReference type="InterPro" id="IPR001789">
    <property type="entry name" value="Sig_transdc_resp-reg_receiver"/>
</dbReference>
<dbReference type="EC" id="2.7.13.3" evidence="2"/>
<keyword evidence="5" id="KW-0418">Kinase</keyword>
<name>A0A2S9JM41_9SPHI</name>
<dbReference type="InterPro" id="IPR018062">
    <property type="entry name" value="HTH_AraC-typ_CS"/>
</dbReference>
<evidence type="ECO:0000259" key="10">
    <source>
        <dbReference type="PROSITE" id="PS01124"/>
    </source>
</evidence>
<dbReference type="GO" id="GO:0043565">
    <property type="term" value="F:sequence-specific DNA binding"/>
    <property type="evidence" value="ECO:0007669"/>
    <property type="project" value="InterPro"/>
</dbReference>
<sequence length="1463" mass="167458">MSNKNRKFVGVMMLILLVNMFHGVSQPREPRFKTYSTESGLSHNGVACIIEDAEGFIWFGTWDGLNRYDGDDFVVYKSQPGDRSTLKNNKIRDIVEGKRGYLWIRTFDKKVYRFDKRKEEFLPIITTDKGESLEHLFIAEIIPAANGDVWLTTEEKGIICVSASDNGTLHIVNYGTETPYLGDNVNFVFEDNQQRVWFGTTDSLLCLIKEKNTYVPHLAAATPSYGGTLNFTKAVTDKEGRLFFATSDGIVVQYESTSKTFSQKRILKGAVLDMLISKTGKLYLTAEKQGLTVYDYQNGICKQYTNDYATYLSMYEDRSGNLWLEPERDGVVLYEPASNMFRPFVHKKDHNLPFMPRGTFENDGSFKVFEDVNNVVWVCMKWGGFGYYDRNKNDLSYFYNHPDDKSRLFSNNLVAAYSDKKGVLWFCTRNGGVHKATFFSDNFKHRRLVDTAPGRFDNEIRALLRDSDGKVWLTNKHGDIYFHKNDNLKRLENDQIPGSIYCITEDRHKNIWIGTKGYGLVKLMPENEQRTRYRAIRYENDPNDITSLSSNQIYSITEDDKGRLWVGTFQKGLNLLVEESGKVRFKNVHNSFKNYPKRTFNVIRHSLQGPDNRIWLGTTDGLLRFDPDENPDDMKFIPTVKVAGDKHSLGNNDIMYLFRSKSQEIWIGTFGGGLNKVKNKTDQFETDLKFIAFTKEQGLPNDIILSITEESNGNLWMTTENGIAMLDVRTQEFRNYSTYNGLPRADFSEAACLQLPNGEIFFGCMDGYISFYPDKIVNEKFPGNMVFTGMQIYNKDIDITDPKSPLKTSVNYADEIVLNYDQDVITIAYTVLDYRFPDDISYAYILEGYDKEWHNVKNQKQATYTKIPPGRYTFRVKTANSGYFENVPEKSISIIVNKPWWLSNWAILCYVILAICALEIARRIIFTMIKLKHKISVEKKMTELKMQFFTNISHELRTPLTLLVNPLLKLKQTETLSERGAKYLDVANKNTNRMVRFVNQLLDFRKIQARKAELNIEKVEVVAFIRRLLDNFDDLVEDKNINLKVISSASELYAWCDKDKMDIVFFNIISNAVKFSPKDSDILIRIEKNTGYLLIQVVDEGDGVAEDQLDAIFELYYEGDNRQHKTFKGTGIGLALSKDIMCLHKGTLRAEKNQRIGMTFTIALLDGNAHFDPADLKNQSVAFCEDGIYANSGPKTSDTAVSEGAEGLPKLLLVEDNPELRRFIADEFKSVYHIYEASNGAEGYKTAVEMIPDVIISDVMMPEVSGIEMLIKLKDDASTSHIPLVLLTAKSAIEDQIQGLSYGADFYITKPFHIDYVRYLLRNLMKSRQKMVADMLEKPTVLKLEPAEVVITSKDEAFLRDVIQIIEKGMSDTAFNIDTAVNAMAMGRTTFYKKLKSLTNMSPVEFIRDIRLKRAKQLLDTGELTITEVAYKVGFNSSGYFSTCFKEMYEISPSDYLKKTNKP</sequence>
<dbReference type="RefSeq" id="WP_105726373.1">
    <property type="nucleotide sequence ID" value="NZ_PVBS01000002.1"/>
</dbReference>
<dbReference type="InterPro" id="IPR003594">
    <property type="entry name" value="HATPase_dom"/>
</dbReference>
<evidence type="ECO:0000256" key="2">
    <source>
        <dbReference type="ARBA" id="ARBA00012438"/>
    </source>
</evidence>
<dbReference type="InterPro" id="IPR011047">
    <property type="entry name" value="Quinoprotein_ADH-like_sf"/>
</dbReference>
<feature type="domain" description="HTH araC/xylS-type" evidence="10">
    <location>
        <begin position="1360"/>
        <end position="1459"/>
    </location>
</feature>
<evidence type="ECO:0000256" key="4">
    <source>
        <dbReference type="ARBA" id="ARBA00022679"/>
    </source>
</evidence>
<dbReference type="SMART" id="SM00448">
    <property type="entry name" value="REC"/>
    <property type="match status" value="1"/>
</dbReference>
<keyword evidence="14" id="KW-1185">Reference proteome</keyword>
<comment type="caution">
    <text evidence="13">The sequence shown here is derived from an EMBL/GenBank/DDBJ whole genome shotgun (WGS) entry which is preliminary data.</text>
</comment>
<dbReference type="SUPFAM" id="SSF46689">
    <property type="entry name" value="Homeodomain-like"/>
    <property type="match status" value="1"/>
</dbReference>
<dbReference type="InterPro" id="IPR004358">
    <property type="entry name" value="Sig_transdc_His_kin-like_C"/>
</dbReference>
<dbReference type="FunFam" id="1.10.287.130:FF:000045">
    <property type="entry name" value="Two-component system sensor histidine kinase/response regulator"/>
    <property type="match status" value="1"/>
</dbReference>
<dbReference type="OrthoDB" id="1489484at2"/>
<dbReference type="PROSITE" id="PS01124">
    <property type="entry name" value="HTH_ARAC_FAMILY_2"/>
    <property type="match status" value="1"/>
</dbReference>
<evidence type="ECO:0000259" key="12">
    <source>
        <dbReference type="PROSITE" id="PS50110"/>
    </source>
</evidence>
<dbReference type="FunFam" id="3.30.565.10:FF:000006">
    <property type="entry name" value="Sensor histidine kinase WalK"/>
    <property type="match status" value="1"/>
</dbReference>
<dbReference type="Pfam" id="PF07495">
    <property type="entry name" value="Y_Y_Y"/>
    <property type="match status" value="1"/>
</dbReference>
<dbReference type="InterPro" id="IPR015943">
    <property type="entry name" value="WD40/YVTN_repeat-like_dom_sf"/>
</dbReference>
<evidence type="ECO:0000256" key="1">
    <source>
        <dbReference type="ARBA" id="ARBA00000085"/>
    </source>
</evidence>
<dbReference type="InterPro" id="IPR018060">
    <property type="entry name" value="HTH_AraC"/>
</dbReference>
<dbReference type="Proteomes" id="UP000238642">
    <property type="component" value="Unassembled WGS sequence"/>
</dbReference>
<keyword evidence="7" id="KW-0238">DNA-binding</keyword>
<dbReference type="CDD" id="cd00082">
    <property type="entry name" value="HisKA"/>
    <property type="match status" value="1"/>
</dbReference>
<dbReference type="PANTHER" id="PTHR43547:SF2">
    <property type="entry name" value="HYBRID SIGNAL TRANSDUCTION HISTIDINE KINASE C"/>
    <property type="match status" value="1"/>
</dbReference>
<dbReference type="Pfam" id="PF07494">
    <property type="entry name" value="Reg_prop"/>
    <property type="match status" value="4"/>
</dbReference>
<dbReference type="SUPFAM" id="SSF101898">
    <property type="entry name" value="NHL repeat"/>
    <property type="match status" value="1"/>
</dbReference>
<keyword evidence="6" id="KW-0805">Transcription regulation</keyword>
<comment type="catalytic activity">
    <reaction evidence="1">
        <text>ATP + protein L-histidine = ADP + protein N-phospho-L-histidine.</text>
        <dbReference type="EC" id="2.7.13.3"/>
    </reaction>
</comment>
<dbReference type="CDD" id="cd17574">
    <property type="entry name" value="REC_OmpR"/>
    <property type="match status" value="1"/>
</dbReference>
<dbReference type="PROSITE" id="PS00041">
    <property type="entry name" value="HTH_ARAC_FAMILY_1"/>
    <property type="match status" value="1"/>
</dbReference>
<dbReference type="SMART" id="SM00387">
    <property type="entry name" value="HATPase_c"/>
    <property type="match status" value="1"/>
</dbReference>
<dbReference type="InterPro" id="IPR011123">
    <property type="entry name" value="Y_Y_Y"/>
</dbReference>
<dbReference type="SUPFAM" id="SSF47384">
    <property type="entry name" value="Homodimeric domain of signal transducing histidine kinase"/>
    <property type="match status" value="1"/>
</dbReference>
<evidence type="ECO:0000256" key="8">
    <source>
        <dbReference type="ARBA" id="ARBA00023163"/>
    </source>
</evidence>
<dbReference type="Gene3D" id="3.30.565.10">
    <property type="entry name" value="Histidine kinase-like ATPase, C-terminal domain"/>
    <property type="match status" value="1"/>
</dbReference>
<dbReference type="InterPro" id="IPR036097">
    <property type="entry name" value="HisK_dim/P_sf"/>
</dbReference>
<dbReference type="Gene3D" id="3.40.50.2300">
    <property type="match status" value="1"/>
</dbReference>
<dbReference type="PANTHER" id="PTHR43547">
    <property type="entry name" value="TWO-COMPONENT HISTIDINE KINASE"/>
    <property type="match status" value="1"/>
</dbReference>
<dbReference type="Gene3D" id="2.130.10.10">
    <property type="entry name" value="YVTN repeat-like/Quinoprotein amine dehydrogenase"/>
    <property type="match status" value="3"/>
</dbReference>
<dbReference type="EMBL" id="PVBS01000002">
    <property type="protein sequence ID" value="PRD54217.1"/>
    <property type="molecule type" value="Genomic_DNA"/>
</dbReference>
<evidence type="ECO:0000259" key="11">
    <source>
        <dbReference type="PROSITE" id="PS50109"/>
    </source>
</evidence>
<dbReference type="Gene3D" id="1.10.10.60">
    <property type="entry name" value="Homeodomain-like"/>
    <property type="match status" value="1"/>
</dbReference>
<dbReference type="GO" id="GO:0000155">
    <property type="term" value="F:phosphorelay sensor kinase activity"/>
    <property type="evidence" value="ECO:0007669"/>
    <property type="project" value="InterPro"/>
</dbReference>
<evidence type="ECO:0000313" key="13">
    <source>
        <dbReference type="EMBL" id="PRD54217.1"/>
    </source>
</evidence>
<feature type="domain" description="Response regulatory" evidence="12">
    <location>
        <begin position="1210"/>
        <end position="1325"/>
    </location>
</feature>
<keyword evidence="3 9" id="KW-0597">Phosphoprotein</keyword>
<dbReference type="Pfam" id="PF02518">
    <property type="entry name" value="HATPase_c"/>
    <property type="match status" value="1"/>
</dbReference>
<evidence type="ECO:0000256" key="7">
    <source>
        <dbReference type="ARBA" id="ARBA00023125"/>
    </source>
</evidence>
<dbReference type="Gene3D" id="1.10.287.130">
    <property type="match status" value="1"/>
</dbReference>
<keyword evidence="4" id="KW-0808">Transferase</keyword>
<dbReference type="Gene3D" id="2.60.40.10">
    <property type="entry name" value="Immunoglobulins"/>
    <property type="match status" value="1"/>
</dbReference>
<dbReference type="FunFam" id="2.60.40.10:FF:000791">
    <property type="entry name" value="Two-component system sensor histidine kinase/response regulator"/>
    <property type="match status" value="1"/>
</dbReference>
<dbReference type="Pfam" id="PF00512">
    <property type="entry name" value="HisKA"/>
    <property type="match status" value="1"/>
</dbReference>
<dbReference type="GO" id="GO:0003700">
    <property type="term" value="F:DNA-binding transcription factor activity"/>
    <property type="evidence" value="ECO:0007669"/>
    <property type="project" value="InterPro"/>
</dbReference>
<accession>A0A2S9JM41</accession>
<protein>
    <recommendedName>
        <fullName evidence="2">histidine kinase</fullName>
        <ecNumber evidence="2">2.7.13.3</ecNumber>
    </recommendedName>
</protein>
<dbReference type="Pfam" id="PF00072">
    <property type="entry name" value="Response_reg"/>
    <property type="match status" value="1"/>
</dbReference>
<evidence type="ECO:0000256" key="3">
    <source>
        <dbReference type="ARBA" id="ARBA00022553"/>
    </source>
</evidence>
<evidence type="ECO:0000313" key="14">
    <source>
        <dbReference type="Proteomes" id="UP000238642"/>
    </source>
</evidence>
<dbReference type="SMART" id="SM00388">
    <property type="entry name" value="HisKA"/>
    <property type="match status" value="1"/>
</dbReference>
<evidence type="ECO:0000256" key="9">
    <source>
        <dbReference type="PROSITE-ProRule" id="PRU00169"/>
    </source>
</evidence>
<dbReference type="SMART" id="SM00342">
    <property type="entry name" value="HTH_ARAC"/>
    <property type="match status" value="1"/>
</dbReference>
<dbReference type="SUPFAM" id="SSF55874">
    <property type="entry name" value="ATPase domain of HSP90 chaperone/DNA topoisomerase II/histidine kinase"/>
    <property type="match status" value="1"/>
</dbReference>
<dbReference type="SUPFAM" id="SSF50998">
    <property type="entry name" value="Quinoprotein alcohol dehydrogenase-like"/>
    <property type="match status" value="1"/>
</dbReference>
<evidence type="ECO:0000256" key="6">
    <source>
        <dbReference type="ARBA" id="ARBA00023015"/>
    </source>
</evidence>
<dbReference type="PRINTS" id="PR00344">
    <property type="entry name" value="BCTRLSENSOR"/>
</dbReference>
<dbReference type="InterPro" id="IPR036890">
    <property type="entry name" value="HATPase_C_sf"/>
</dbReference>